<accession>A0ABU6RHC4</accession>
<reference evidence="2 3" key="1">
    <citation type="journal article" date="2023" name="Plants (Basel)">
        <title>Bridging the Gap: Combining Genomics and Transcriptomics Approaches to Understand Stylosanthes scabra, an Orphan Legume from the Brazilian Caatinga.</title>
        <authorList>
            <person name="Ferreira-Neto J.R.C."/>
            <person name="da Silva M.D."/>
            <person name="Binneck E."/>
            <person name="de Melo N.F."/>
            <person name="da Silva R.H."/>
            <person name="de Melo A.L.T.M."/>
            <person name="Pandolfi V."/>
            <person name="Bustamante F.O."/>
            <person name="Brasileiro-Vidal A.C."/>
            <person name="Benko-Iseppon A.M."/>
        </authorList>
    </citation>
    <scope>NUCLEOTIDE SEQUENCE [LARGE SCALE GENOMIC DNA]</scope>
    <source>
        <tissue evidence="2">Leaves</tissue>
    </source>
</reference>
<feature type="transmembrane region" description="Helical" evidence="1">
    <location>
        <begin position="37"/>
        <end position="54"/>
    </location>
</feature>
<organism evidence="2 3">
    <name type="scientific">Stylosanthes scabra</name>
    <dbReference type="NCBI Taxonomy" id="79078"/>
    <lineage>
        <taxon>Eukaryota</taxon>
        <taxon>Viridiplantae</taxon>
        <taxon>Streptophyta</taxon>
        <taxon>Embryophyta</taxon>
        <taxon>Tracheophyta</taxon>
        <taxon>Spermatophyta</taxon>
        <taxon>Magnoliopsida</taxon>
        <taxon>eudicotyledons</taxon>
        <taxon>Gunneridae</taxon>
        <taxon>Pentapetalae</taxon>
        <taxon>rosids</taxon>
        <taxon>fabids</taxon>
        <taxon>Fabales</taxon>
        <taxon>Fabaceae</taxon>
        <taxon>Papilionoideae</taxon>
        <taxon>50 kb inversion clade</taxon>
        <taxon>dalbergioids sensu lato</taxon>
        <taxon>Dalbergieae</taxon>
        <taxon>Pterocarpus clade</taxon>
        <taxon>Stylosanthes</taxon>
    </lineage>
</organism>
<proteinExistence type="predicted"/>
<dbReference type="Proteomes" id="UP001341840">
    <property type="component" value="Unassembled WGS sequence"/>
</dbReference>
<evidence type="ECO:0000256" key="1">
    <source>
        <dbReference type="SAM" id="Phobius"/>
    </source>
</evidence>
<keyword evidence="1" id="KW-1133">Transmembrane helix</keyword>
<feature type="transmembrane region" description="Helical" evidence="1">
    <location>
        <begin position="61"/>
        <end position="78"/>
    </location>
</feature>
<protein>
    <submittedName>
        <fullName evidence="2">Uncharacterized protein</fullName>
    </submittedName>
</protein>
<keyword evidence="1" id="KW-0812">Transmembrane</keyword>
<name>A0ABU6RHC4_9FABA</name>
<keyword evidence="1" id="KW-0472">Membrane</keyword>
<keyword evidence="3" id="KW-1185">Reference proteome</keyword>
<evidence type="ECO:0000313" key="3">
    <source>
        <dbReference type="Proteomes" id="UP001341840"/>
    </source>
</evidence>
<dbReference type="EMBL" id="JASCZI010030532">
    <property type="protein sequence ID" value="MED6123399.1"/>
    <property type="molecule type" value="Genomic_DNA"/>
</dbReference>
<evidence type="ECO:0000313" key="2">
    <source>
        <dbReference type="EMBL" id="MED6123399.1"/>
    </source>
</evidence>
<gene>
    <name evidence="2" type="ORF">PIB30_048880</name>
</gene>
<comment type="caution">
    <text evidence="2">The sequence shown here is derived from an EMBL/GenBank/DDBJ whole genome shotgun (WGS) entry which is preliminary data.</text>
</comment>
<sequence length="143" mass="15613">MDMISFGFLWWALSSSPLVGPSTVTQTLADPSPLILQWWSLITILTAAHLITLASNISSEVAFYFAVAVVTFLAPCYVDRRRPCYFDHRRPSSTSSISSALSLSSARPGSICRRSSLTPFVVSAPSVASCYLHCPSLMEPPLR</sequence>